<dbReference type="Proteomes" id="UP000186817">
    <property type="component" value="Unassembled WGS sequence"/>
</dbReference>
<comment type="caution">
    <text evidence="8">The sequence shown here is derived from an EMBL/GenBank/DDBJ whole genome shotgun (WGS) entry which is preliminary data.</text>
</comment>
<evidence type="ECO:0000256" key="5">
    <source>
        <dbReference type="SAM" id="MobiDB-lite"/>
    </source>
</evidence>
<feature type="transmembrane region" description="Helical" evidence="6">
    <location>
        <begin position="374"/>
        <end position="401"/>
    </location>
</feature>
<feature type="transmembrane region" description="Helical" evidence="6">
    <location>
        <begin position="463"/>
        <end position="483"/>
    </location>
</feature>
<dbReference type="OrthoDB" id="421628at2759"/>
<evidence type="ECO:0000259" key="7">
    <source>
        <dbReference type="Pfam" id="PF04116"/>
    </source>
</evidence>
<dbReference type="PANTHER" id="PTHR11863">
    <property type="entry name" value="STEROL DESATURASE"/>
    <property type="match status" value="1"/>
</dbReference>
<feature type="region of interest" description="Disordered" evidence="5">
    <location>
        <begin position="125"/>
        <end position="145"/>
    </location>
</feature>
<dbReference type="AlphaFoldDB" id="A0A1Q9CRE1"/>
<keyword evidence="3 6" id="KW-1133">Transmembrane helix</keyword>
<feature type="compositionally biased region" description="Polar residues" evidence="5">
    <location>
        <begin position="190"/>
        <end position="200"/>
    </location>
</feature>
<keyword evidence="4 6" id="KW-0472">Membrane</keyword>
<dbReference type="GO" id="GO:0008610">
    <property type="term" value="P:lipid biosynthetic process"/>
    <property type="evidence" value="ECO:0007669"/>
    <property type="project" value="InterPro"/>
</dbReference>
<reference evidence="8 9" key="1">
    <citation type="submission" date="2016-02" db="EMBL/GenBank/DDBJ databases">
        <title>Genome analysis of coral dinoflagellate symbionts highlights evolutionary adaptations to a symbiotic lifestyle.</title>
        <authorList>
            <person name="Aranda M."/>
            <person name="Li Y."/>
            <person name="Liew Y.J."/>
            <person name="Baumgarten S."/>
            <person name="Simakov O."/>
            <person name="Wilson M."/>
            <person name="Piel J."/>
            <person name="Ashoor H."/>
            <person name="Bougouffa S."/>
            <person name="Bajic V.B."/>
            <person name="Ryu T."/>
            <person name="Ravasi T."/>
            <person name="Bayer T."/>
            <person name="Micklem G."/>
            <person name="Kim H."/>
            <person name="Bhak J."/>
            <person name="Lajeunesse T.C."/>
            <person name="Voolstra C.R."/>
        </authorList>
    </citation>
    <scope>NUCLEOTIDE SEQUENCE [LARGE SCALE GENOMIC DNA]</scope>
    <source>
        <strain evidence="8 9">CCMP2467</strain>
    </source>
</reference>
<dbReference type="InterPro" id="IPR006694">
    <property type="entry name" value="Fatty_acid_hydroxylase"/>
</dbReference>
<evidence type="ECO:0000256" key="1">
    <source>
        <dbReference type="ARBA" id="ARBA00004370"/>
    </source>
</evidence>
<dbReference type="InterPro" id="IPR050307">
    <property type="entry name" value="Sterol_Desaturase_Related"/>
</dbReference>
<dbReference type="GO" id="GO:0005506">
    <property type="term" value="F:iron ion binding"/>
    <property type="evidence" value="ECO:0007669"/>
    <property type="project" value="InterPro"/>
</dbReference>
<feature type="domain" description="Fatty acid hydroxylase" evidence="7">
    <location>
        <begin position="540"/>
        <end position="640"/>
    </location>
</feature>
<proteinExistence type="predicted"/>
<sequence length="705" mass="77767">MSDTGPSTSPLARAQILPKGLANLSVPCDAATQPAIHKAVEAPAHQPHLGWAIVELSGGTQSIDQPFFKVHRRIWPTRIQGDSDQVQGSRTPASCQNSMATAGSSSTGAAAALVRDIPWLDQNSETSDAMQDTSSSMSDRSPSTSPLERVQLLPKRFANLSDDVVLPLGHQRLVRKCGGIRALRLRVPVQKQTSESQESALSERGPHHKSCTQQAVATTVQPEVQTARNARGGSSGPHVRFLLEARHNGIHCATREGSRCQGTKCQASQQLITSFGFNVAAASTVLGSLFCVILMEGRIKELLMPVQEAVEGSWFAKLMLLVLLSKAPEPSPLVILLAAIMVWSPPESLWMHIVESMPKLAIPQVDPTGQGVTVAVALWAMFVLTYFTNGLLLLAVETLCPRLVENYRIQILKSSSRPPMSVLWKNLATTSFVVLPVLLALLIPCWQRLRVTTSLPGPWEMFTHIGFGVIVNEVLFFYGHWLFHANKWLYKHIHKIHHEFKASVASPDVVGLFAIVQRAADMAKHMTKDRFSGIEKSSREAPMGLAAIYCHPVEFFAADLMCGAPLGAGLVAVRTNAFTGVVWMAFAVMATQTHHCGIRWPWIDFFSFQAEAQPNFHDFHHEKFNVNYGAMGWLDELHGTSWDWKKESWLVREAYGLRGKEKPSQQAHGSEGCLERLWQVKSNDVSTVQCQMAEEGLCQQLRHDP</sequence>
<comment type="subcellular location">
    <subcellularLocation>
        <location evidence="1">Membrane</location>
    </subcellularLocation>
</comment>
<protein>
    <submittedName>
        <fullName evidence="8">Fatty acid hydroxylase domain-containing protein 2</fullName>
    </submittedName>
</protein>
<name>A0A1Q9CRE1_SYMMI</name>
<gene>
    <name evidence="8" type="primary">FAXDC2</name>
    <name evidence="8" type="ORF">AK812_SmicGene33520</name>
</gene>
<feature type="transmembrane region" description="Helical" evidence="6">
    <location>
        <begin position="333"/>
        <end position="354"/>
    </location>
</feature>
<evidence type="ECO:0000256" key="4">
    <source>
        <dbReference type="ARBA" id="ARBA00023136"/>
    </source>
</evidence>
<keyword evidence="2 6" id="KW-0812">Transmembrane</keyword>
<dbReference type="Pfam" id="PF04116">
    <property type="entry name" value="FA_hydroxylase"/>
    <property type="match status" value="1"/>
</dbReference>
<evidence type="ECO:0000313" key="9">
    <source>
        <dbReference type="Proteomes" id="UP000186817"/>
    </source>
</evidence>
<feature type="compositionally biased region" description="Low complexity" evidence="5">
    <location>
        <begin position="132"/>
        <end position="145"/>
    </location>
</feature>
<dbReference type="GO" id="GO:0016491">
    <property type="term" value="F:oxidoreductase activity"/>
    <property type="evidence" value="ECO:0007669"/>
    <property type="project" value="InterPro"/>
</dbReference>
<organism evidence="8 9">
    <name type="scientific">Symbiodinium microadriaticum</name>
    <name type="common">Dinoflagellate</name>
    <name type="synonym">Zooxanthella microadriatica</name>
    <dbReference type="NCBI Taxonomy" id="2951"/>
    <lineage>
        <taxon>Eukaryota</taxon>
        <taxon>Sar</taxon>
        <taxon>Alveolata</taxon>
        <taxon>Dinophyceae</taxon>
        <taxon>Suessiales</taxon>
        <taxon>Symbiodiniaceae</taxon>
        <taxon>Symbiodinium</taxon>
    </lineage>
</organism>
<evidence type="ECO:0000313" key="8">
    <source>
        <dbReference type="EMBL" id="OLP85493.1"/>
    </source>
</evidence>
<evidence type="ECO:0000256" key="3">
    <source>
        <dbReference type="ARBA" id="ARBA00022989"/>
    </source>
</evidence>
<keyword evidence="9" id="KW-1185">Reference proteome</keyword>
<feature type="region of interest" description="Disordered" evidence="5">
    <location>
        <begin position="190"/>
        <end position="209"/>
    </location>
</feature>
<feature type="transmembrane region" description="Helical" evidence="6">
    <location>
        <begin position="422"/>
        <end position="443"/>
    </location>
</feature>
<dbReference type="GO" id="GO:0016020">
    <property type="term" value="C:membrane"/>
    <property type="evidence" value="ECO:0007669"/>
    <property type="project" value="UniProtKB-SubCell"/>
</dbReference>
<evidence type="ECO:0000256" key="6">
    <source>
        <dbReference type="SAM" id="Phobius"/>
    </source>
</evidence>
<evidence type="ECO:0000256" key="2">
    <source>
        <dbReference type="ARBA" id="ARBA00022692"/>
    </source>
</evidence>
<dbReference type="EMBL" id="LSRX01000974">
    <property type="protein sequence ID" value="OLP85493.1"/>
    <property type="molecule type" value="Genomic_DNA"/>
</dbReference>
<feature type="transmembrane region" description="Helical" evidence="6">
    <location>
        <begin position="275"/>
        <end position="295"/>
    </location>
</feature>
<accession>A0A1Q9CRE1</accession>